<dbReference type="PANTHER" id="PTHR21112:SF0">
    <property type="entry name" value="CHEMOSENSORY PROTEIN A 29A-RELATED"/>
    <property type="match status" value="1"/>
</dbReference>
<reference evidence="1 2" key="1">
    <citation type="journal article" date="2007" name="Nature">
        <title>Evolution of genes and genomes on the Drosophila phylogeny.</title>
        <authorList>
            <consortium name="Drosophila 12 Genomes Consortium"/>
            <person name="Clark A.G."/>
            <person name="Eisen M.B."/>
            <person name="Smith D.R."/>
            <person name="Bergman C.M."/>
            <person name="Oliver B."/>
            <person name="Markow T.A."/>
            <person name="Kaufman T.C."/>
            <person name="Kellis M."/>
            <person name="Gelbart W."/>
            <person name="Iyer V.N."/>
            <person name="Pollard D.A."/>
            <person name="Sackton T.B."/>
            <person name="Larracuente A.M."/>
            <person name="Singh N.D."/>
            <person name="Abad J.P."/>
            <person name="Abt D.N."/>
            <person name="Adryan B."/>
            <person name="Aguade M."/>
            <person name="Akashi H."/>
            <person name="Anderson W.W."/>
            <person name="Aquadro C.F."/>
            <person name="Ardell D.H."/>
            <person name="Arguello R."/>
            <person name="Artieri C.G."/>
            <person name="Barbash D.A."/>
            <person name="Barker D."/>
            <person name="Barsanti P."/>
            <person name="Batterham P."/>
            <person name="Batzoglou S."/>
            <person name="Begun D."/>
            <person name="Bhutkar A."/>
            <person name="Blanco E."/>
            <person name="Bosak S.A."/>
            <person name="Bradley R.K."/>
            <person name="Brand A.D."/>
            <person name="Brent M.R."/>
            <person name="Brooks A.N."/>
            <person name="Brown R.H."/>
            <person name="Butlin R.K."/>
            <person name="Caggese C."/>
            <person name="Calvi B.R."/>
            <person name="Bernardo de Carvalho A."/>
            <person name="Caspi A."/>
            <person name="Castrezana S."/>
            <person name="Celniker S.E."/>
            <person name="Chang J.L."/>
            <person name="Chapple C."/>
            <person name="Chatterji S."/>
            <person name="Chinwalla A."/>
            <person name="Civetta A."/>
            <person name="Clifton S.W."/>
            <person name="Comeron J.M."/>
            <person name="Costello J.C."/>
            <person name="Coyne J.A."/>
            <person name="Daub J."/>
            <person name="David R.G."/>
            <person name="Delcher A.L."/>
            <person name="Delehaunty K."/>
            <person name="Do C.B."/>
            <person name="Ebling H."/>
            <person name="Edwards K."/>
            <person name="Eickbush T."/>
            <person name="Evans J.D."/>
            <person name="Filipski A."/>
            <person name="Findeiss S."/>
            <person name="Freyhult E."/>
            <person name="Fulton L."/>
            <person name="Fulton R."/>
            <person name="Garcia A.C."/>
            <person name="Gardiner A."/>
            <person name="Garfield D.A."/>
            <person name="Garvin B.E."/>
            <person name="Gibson G."/>
            <person name="Gilbert D."/>
            <person name="Gnerre S."/>
            <person name="Godfrey J."/>
            <person name="Good R."/>
            <person name="Gotea V."/>
            <person name="Gravely B."/>
            <person name="Greenberg A.J."/>
            <person name="Griffiths-Jones S."/>
            <person name="Gross S."/>
            <person name="Guigo R."/>
            <person name="Gustafson E.A."/>
            <person name="Haerty W."/>
            <person name="Hahn M.W."/>
            <person name="Halligan D.L."/>
            <person name="Halpern A.L."/>
            <person name="Halter G.M."/>
            <person name="Han M.V."/>
            <person name="Heger A."/>
            <person name="Hillier L."/>
            <person name="Hinrichs A.S."/>
            <person name="Holmes I."/>
            <person name="Hoskins R.A."/>
            <person name="Hubisz M.J."/>
            <person name="Hultmark D."/>
            <person name="Huntley M.A."/>
            <person name="Jaffe D.B."/>
            <person name="Jagadeeshan S."/>
            <person name="Jeck W.R."/>
            <person name="Johnson J."/>
            <person name="Jones C.D."/>
            <person name="Jordan W.C."/>
            <person name="Karpen G.H."/>
            <person name="Kataoka E."/>
            <person name="Keightley P.D."/>
            <person name="Kheradpour P."/>
            <person name="Kirkness E.F."/>
            <person name="Koerich L.B."/>
            <person name="Kristiansen K."/>
            <person name="Kudrna D."/>
            <person name="Kulathinal R.J."/>
            <person name="Kumar S."/>
            <person name="Kwok R."/>
            <person name="Lander E."/>
            <person name="Langley C.H."/>
            <person name="Lapoint R."/>
            <person name="Lazzaro B.P."/>
            <person name="Lee S.J."/>
            <person name="Levesque L."/>
            <person name="Li R."/>
            <person name="Lin C.F."/>
            <person name="Lin M.F."/>
            <person name="Lindblad-Toh K."/>
            <person name="Llopart A."/>
            <person name="Long M."/>
            <person name="Low L."/>
            <person name="Lozovsky E."/>
            <person name="Lu J."/>
            <person name="Luo M."/>
            <person name="Machado C.A."/>
            <person name="Makalowski W."/>
            <person name="Marzo M."/>
            <person name="Matsuda M."/>
            <person name="Matzkin L."/>
            <person name="McAllister B."/>
            <person name="McBride C.S."/>
            <person name="McKernan B."/>
            <person name="McKernan K."/>
            <person name="Mendez-Lago M."/>
            <person name="Minx P."/>
            <person name="Mollenhauer M.U."/>
            <person name="Montooth K."/>
            <person name="Mount S.M."/>
            <person name="Mu X."/>
            <person name="Myers E."/>
            <person name="Negre B."/>
            <person name="Newfeld S."/>
            <person name="Nielsen R."/>
            <person name="Noor M.A."/>
            <person name="O'Grady P."/>
            <person name="Pachter L."/>
            <person name="Papaceit M."/>
            <person name="Parisi M.J."/>
            <person name="Parisi M."/>
            <person name="Parts L."/>
            <person name="Pedersen J.S."/>
            <person name="Pesole G."/>
            <person name="Phillippy A.M."/>
            <person name="Ponting C.P."/>
            <person name="Pop M."/>
            <person name="Porcelli D."/>
            <person name="Powell J.R."/>
            <person name="Prohaska S."/>
            <person name="Pruitt K."/>
            <person name="Puig M."/>
            <person name="Quesneville H."/>
            <person name="Ram K.R."/>
            <person name="Rand D."/>
            <person name="Rasmussen M.D."/>
            <person name="Reed L.K."/>
            <person name="Reenan R."/>
            <person name="Reily A."/>
            <person name="Remington K.A."/>
            <person name="Rieger T.T."/>
            <person name="Ritchie M.G."/>
            <person name="Robin C."/>
            <person name="Rogers Y.H."/>
            <person name="Rohde C."/>
            <person name="Rozas J."/>
            <person name="Rubenfield M.J."/>
            <person name="Ruiz A."/>
            <person name="Russo S."/>
            <person name="Salzberg S.L."/>
            <person name="Sanchez-Gracia A."/>
            <person name="Saranga D.J."/>
            <person name="Sato H."/>
            <person name="Schaeffer S.W."/>
            <person name="Schatz M.C."/>
            <person name="Schlenke T."/>
            <person name="Schwartz R."/>
            <person name="Segarra C."/>
            <person name="Singh R.S."/>
            <person name="Sirot L."/>
            <person name="Sirota M."/>
            <person name="Sisneros N.B."/>
            <person name="Smith C.D."/>
            <person name="Smith T.F."/>
            <person name="Spieth J."/>
            <person name="Stage D.E."/>
            <person name="Stark A."/>
            <person name="Stephan W."/>
            <person name="Strausberg R.L."/>
            <person name="Strempel S."/>
            <person name="Sturgill D."/>
            <person name="Sutton G."/>
            <person name="Sutton G.G."/>
            <person name="Tao W."/>
            <person name="Teichmann S."/>
            <person name="Tobari Y.N."/>
            <person name="Tomimura Y."/>
            <person name="Tsolas J.M."/>
            <person name="Valente V.L."/>
            <person name="Venter E."/>
            <person name="Venter J.C."/>
            <person name="Vicario S."/>
            <person name="Vieira F.G."/>
            <person name="Vilella A.J."/>
            <person name="Villasante A."/>
            <person name="Walenz B."/>
            <person name="Wang J."/>
            <person name="Wasserman M."/>
            <person name="Watts T."/>
            <person name="Wilson D."/>
            <person name="Wilson R.K."/>
            <person name="Wing R.A."/>
            <person name="Wolfner M.F."/>
            <person name="Wong A."/>
            <person name="Wong G.K."/>
            <person name="Wu C.I."/>
            <person name="Wu G."/>
            <person name="Yamamoto D."/>
            <person name="Yang H.P."/>
            <person name="Yang S.P."/>
            <person name="Yorke J.A."/>
            <person name="Yoshida K."/>
            <person name="Zdobnov E."/>
            <person name="Zhang P."/>
            <person name="Zhang Y."/>
            <person name="Zimin A.V."/>
            <person name="Baldwin J."/>
            <person name="Abdouelleil A."/>
            <person name="Abdulkadir J."/>
            <person name="Abebe A."/>
            <person name="Abera B."/>
            <person name="Abreu J."/>
            <person name="Acer S.C."/>
            <person name="Aftuck L."/>
            <person name="Alexander A."/>
            <person name="An P."/>
            <person name="Anderson E."/>
            <person name="Anderson S."/>
            <person name="Arachi H."/>
            <person name="Azer M."/>
            <person name="Bachantsang P."/>
            <person name="Barry A."/>
            <person name="Bayul T."/>
            <person name="Berlin A."/>
            <person name="Bessette D."/>
            <person name="Bloom T."/>
            <person name="Blye J."/>
            <person name="Boguslavskiy L."/>
            <person name="Bonnet C."/>
            <person name="Boukhgalter B."/>
            <person name="Bourzgui I."/>
            <person name="Brown A."/>
            <person name="Cahill P."/>
            <person name="Channer S."/>
            <person name="Cheshatsang Y."/>
            <person name="Chuda L."/>
            <person name="Citroen M."/>
            <person name="Collymore A."/>
            <person name="Cooke P."/>
            <person name="Costello M."/>
            <person name="D'Aco K."/>
            <person name="Daza R."/>
            <person name="De Haan G."/>
            <person name="DeGray S."/>
            <person name="DeMaso C."/>
            <person name="Dhargay N."/>
            <person name="Dooley K."/>
            <person name="Dooley E."/>
            <person name="Doricent M."/>
            <person name="Dorje P."/>
            <person name="Dorjee K."/>
            <person name="Dupes A."/>
            <person name="Elong R."/>
            <person name="Falk J."/>
            <person name="Farina A."/>
            <person name="Faro S."/>
            <person name="Ferguson D."/>
            <person name="Fisher S."/>
            <person name="Foley C.D."/>
            <person name="Franke A."/>
            <person name="Friedrich D."/>
            <person name="Gadbois L."/>
            <person name="Gearin G."/>
            <person name="Gearin C.R."/>
            <person name="Giannoukos G."/>
            <person name="Goode T."/>
            <person name="Graham J."/>
            <person name="Grandbois E."/>
            <person name="Grewal S."/>
            <person name="Gyaltsen K."/>
            <person name="Hafez N."/>
            <person name="Hagos B."/>
            <person name="Hall J."/>
            <person name="Henson C."/>
            <person name="Hollinger A."/>
            <person name="Honan T."/>
            <person name="Huard M.D."/>
            <person name="Hughes L."/>
            <person name="Hurhula B."/>
            <person name="Husby M.E."/>
            <person name="Kamat A."/>
            <person name="Kanga B."/>
            <person name="Kashin S."/>
            <person name="Khazanovich D."/>
            <person name="Kisner P."/>
            <person name="Lance K."/>
            <person name="Lara M."/>
            <person name="Lee W."/>
            <person name="Lennon N."/>
            <person name="Letendre F."/>
            <person name="LeVine R."/>
            <person name="Lipovsky A."/>
            <person name="Liu X."/>
            <person name="Liu J."/>
            <person name="Liu S."/>
            <person name="Lokyitsang T."/>
            <person name="Lokyitsang Y."/>
            <person name="Lubonja R."/>
            <person name="Lui A."/>
            <person name="MacDonald P."/>
            <person name="Magnisalis V."/>
            <person name="Maru K."/>
            <person name="Matthews C."/>
            <person name="McCusker W."/>
            <person name="McDonough S."/>
            <person name="Mehta T."/>
            <person name="Meldrim J."/>
            <person name="Meneus L."/>
            <person name="Mihai O."/>
            <person name="Mihalev A."/>
            <person name="Mihova T."/>
            <person name="Mittelman R."/>
            <person name="Mlenga V."/>
            <person name="Montmayeur A."/>
            <person name="Mulrain L."/>
            <person name="Navidi A."/>
            <person name="Naylor J."/>
            <person name="Negash T."/>
            <person name="Nguyen T."/>
            <person name="Nguyen N."/>
            <person name="Nicol R."/>
            <person name="Norbu C."/>
            <person name="Norbu N."/>
            <person name="Novod N."/>
            <person name="O'Neill B."/>
            <person name="Osman S."/>
            <person name="Markiewicz E."/>
            <person name="Oyono O.L."/>
            <person name="Patti C."/>
            <person name="Phunkhang P."/>
            <person name="Pierre F."/>
            <person name="Priest M."/>
            <person name="Raghuraman S."/>
            <person name="Rege F."/>
            <person name="Reyes R."/>
            <person name="Rise C."/>
            <person name="Rogov P."/>
            <person name="Ross K."/>
            <person name="Ryan E."/>
            <person name="Settipalli S."/>
            <person name="Shea T."/>
            <person name="Sherpa N."/>
            <person name="Shi L."/>
            <person name="Shih D."/>
            <person name="Sparrow T."/>
            <person name="Spaulding J."/>
            <person name="Stalker J."/>
            <person name="Stange-Thomann N."/>
            <person name="Stavropoulos S."/>
            <person name="Stone C."/>
            <person name="Strader C."/>
            <person name="Tesfaye S."/>
            <person name="Thomson T."/>
            <person name="Thoulutsang Y."/>
            <person name="Thoulutsang D."/>
            <person name="Topham K."/>
            <person name="Topping I."/>
            <person name="Tsamla T."/>
            <person name="Vassiliev H."/>
            <person name="Vo A."/>
            <person name="Wangchuk T."/>
            <person name="Wangdi T."/>
            <person name="Weiand M."/>
            <person name="Wilkinson J."/>
            <person name="Wilson A."/>
            <person name="Yadav S."/>
            <person name="Young G."/>
            <person name="Yu Q."/>
            <person name="Zembek L."/>
            <person name="Zhong D."/>
            <person name="Zimmer A."/>
            <person name="Zwirko Z."/>
            <person name="Jaffe D.B."/>
            <person name="Alvarez P."/>
            <person name="Brockman W."/>
            <person name="Butler J."/>
            <person name="Chin C."/>
            <person name="Gnerre S."/>
            <person name="Grabherr M."/>
            <person name="Kleber M."/>
            <person name="Mauceli E."/>
            <person name="MacCallum I."/>
        </authorList>
    </citation>
    <scope>NUCLEOTIDE SEQUENCE [LARGE SCALE GENOMIC DNA]</scope>
    <source>
        <strain evidence="2">Tucson 14024-0371.13</strain>
    </source>
</reference>
<name>B3MBC7_DROAN</name>
<accession>B3MBC7</accession>
<dbReference type="AlphaFoldDB" id="B3MBC7"/>
<keyword evidence="2" id="KW-1185">Reference proteome</keyword>
<dbReference type="eggNOG" id="ENOG502TBEJ">
    <property type="taxonomic scope" value="Eukaryota"/>
</dbReference>
<dbReference type="EMBL" id="CH902619">
    <property type="protein sequence ID" value="EDV36052.2"/>
    <property type="molecule type" value="Genomic_DNA"/>
</dbReference>
<dbReference type="GeneID" id="6495008"/>
<gene>
    <name evidence="1" type="primary">Dana\GF12151</name>
    <name evidence="1" type="synonym">dana_GLEANR_12162</name>
    <name evidence="1" type="ORF">GF12151</name>
</gene>
<dbReference type="PANTHER" id="PTHR21112">
    <property type="entry name" value="CHEMOSENSORY PROTEIN A 29A-RELATED"/>
    <property type="match status" value="1"/>
</dbReference>
<dbReference type="KEGG" id="dan:6495008"/>
<dbReference type="InParanoid" id="B3MBC7"/>
<dbReference type="Proteomes" id="UP000007801">
    <property type="component" value="Unassembled WGS sequence"/>
</dbReference>
<protein>
    <submittedName>
        <fullName evidence="1">Uncharacterized protein</fullName>
    </submittedName>
</protein>
<evidence type="ECO:0000313" key="1">
    <source>
        <dbReference type="EMBL" id="EDV36052.2"/>
    </source>
</evidence>
<evidence type="ECO:0000313" key="2">
    <source>
        <dbReference type="Proteomes" id="UP000007801"/>
    </source>
</evidence>
<proteinExistence type="predicted"/>
<dbReference type="STRING" id="7217.B3MBC7"/>
<sequence length="196" mass="22324">MCQSSVKMMFGSLPTLVKGLCLILYLIHNCNGKRRWDYEPISVETFSSDESKLKMTAKIDRVKRGEFAVSAIVDLKYVTDDTTMVEAIAQRSSSGDESDYKMIPFNIPKQPLEDFMNTHYKDVVIKNLGDCSNLIKFEGKFEPPMPQQVYTLDKCVADSDGFPEVVPEGYYRIIMNFTGPVDWGFVLVVKIFNKML</sequence>
<dbReference type="Pfam" id="PF06477">
    <property type="entry name" value="DUF1091"/>
    <property type="match status" value="1"/>
</dbReference>
<dbReference type="HOGENOM" id="CLU_125152_0_0_1"/>
<organism evidence="1 2">
    <name type="scientific">Drosophila ananassae</name>
    <name type="common">Fruit fly</name>
    <dbReference type="NCBI Taxonomy" id="7217"/>
    <lineage>
        <taxon>Eukaryota</taxon>
        <taxon>Metazoa</taxon>
        <taxon>Ecdysozoa</taxon>
        <taxon>Arthropoda</taxon>
        <taxon>Hexapoda</taxon>
        <taxon>Insecta</taxon>
        <taxon>Pterygota</taxon>
        <taxon>Neoptera</taxon>
        <taxon>Endopterygota</taxon>
        <taxon>Diptera</taxon>
        <taxon>Brachycera</taxon>
        <taxon>Muscomorpha</taxon>
        <taxon>Ephydroidea</taxon>
        <taxon>Drosophilidae</taxon>
        <taxon>Drosophila</taxon>
        <taxon>Sophophora</taxon>
    </lineage>
</organism>
<dbReference type="OrthoDB" id="8043478at2759"/>
<dbReference type="InterPro" id="IPR010512">
    <property type="entry name" value="DUF1091"/>
</dbReference>